<evidence type="ECO:0000313" key="8">
    <source>
        <dbReference type="Proteomes" id="UP001515500"/>
    </source>
</evidence>
<dbReference type="InterPro" id="IPR019378">
    <property type="entry name" value="GDP-Fuc_O-FucTrfase"/>
</dbReference>
<dbReference type="GO" id="GO:0006004">
    <property type="term" value="P:fucose metabolic process"/>
    <property type="evidence" value="ECO:0007669"/>
    <property type="project" value="UniProtKB-KW"/>
</dbReference>
<evidence type="ECO:0000256" key="3">
    <source>
        <dbReference type="ARBA" id="ARBA00022679"/>
    </source>
</evidence>
<dbReference type="CDD" id="cd11299">
    <property type="entry name" value="O-FucT_plant"/>
    <property type="match status" value="1"/>
</dbReference>
<dbReference type="Proteomes" id="UP001515500">
    <property type="component" value="Chromosome 11"/>
</dbReference>
<feature type="region of interest" description="Disordered" evidence="7">
    <location>
        <begin position="479"/>
        <end position="550"/>
    </location>
</feature>
<keyword evidence="2" id="KW-0328">Glycosyltransferase</keyword>
<feature type="compositionally biased region" description="Basic and acidic residues" evidence="7">
    <location>
        <begin position="479"/>
        <end position="488"/>
    </location>
</feature>
<reference evidence="9" key="1">
    <citation type="submission" date="2025-08" db="UniProtKB">
        <authorList>
            <consortium name="RefSeq"/>
        </authorList>
    </citation>
    <scope>IDENTIFICATION</scope>
</reference>
<evidence type="ECO:0000256" key="2">
    <source>
        <dbReference type="ARBA" id="ARBA00022676"/>
    </source>
</evidence>
<keyword evidence="8" id="KW-1185">Reference proteome</keyword>
<dbReference type="InterPro" id="IPR024709">
    <property type="entry name" value="FucosylTrfase_pln"/>
</dbReference>
<name>A0AB40C7X5_DIOCR</name>
<evidence type="ECO:0000256" key="4">
    <source>
        <dbReference type="ARBA" id="ARBA00023253"/>
    </source>
</evidence>
<evidence type="ECO:0000256" key="7">
    <source>
        <dbReference type="SAM" id="MobiDB-lite"/>
    </source>
</evidence>
<evidence type="ECO:0000313" key="9">
    <source>
        <dbReference type="RefSeq" id="XP_039135208.1"/>
    </source>
</evidence>
<dbReference type="GeneID" id="120272449"/>
<protein>
    <recommendedName>
        <fullName evidence="6">O-fucosyltransferase family protein</fullName>
    </recommendedName>
</protein>
<evidence type="ECO:0000256" key="6">
    <source>
        <dbReference type="ARBA" id="ARBA00030350"/>
    </source>
</evidence>
<dbReference type="AlphaFoldDB" id="A0AB40C7X5"/>
<dbReference type="GO" id="GO:0016757">
    <property type="term" value="F:glycosyltransferase activity"/>
    <property type="evidence" value="ECO:0007669"/>
    <property type="project" value="UniProtKB-KW"/>
</dbReference>
<gene>
    <name evidence="9" type="primary">LOC120272449</name>
</gene>
<dbReference type="PIRSF" id="PIRSF009360">
    <property type="entry name" value="UCP009360"/>
    <property type="match status" value="1"/>
</dbReference>
<dbReference type="PANTHER" id="PTHR31818:SF1">
    <property type="entry name" value="O-FUCOSYLTRANSFERASE 16"/>
    <property type="match status" value="1"/>
</dbReference>
<accession>A0AB40C7X5</accession>
<evidence type="ECO:0000256" key="5">
    <source>
        <dbReference type="ARBA" id="ARBA00023277"/>
    </source>
</evidence>
<keyword evidence="3" id="KW-0808">Transferase</keyword>
<evidence type="ECO:0000256" key="1">
    <source>
        <dbReference type="ARBA" id="ARBA00007737"/>
    </source>
</evidence>
<keyword evidence="4" id="KW-0294">Fucose metabolism</keyword>
<dbReference type="Pfam" id="PF10250">
    <property type="entry name" value="O-FucT"/>
    <property type="match status" value="1"/>
</dbReference>
<sequence>MAPLRRRTHVRCPIPAISATPAFSAAALVLLLFLASFSLLSPPLLDRASLPGSFHSLKHREDLKEDADVFVELFHVPNVGSSKPDLWASKRSKHFYGCSNASRKFSSAEVITQPERYLMIATSGGLNQQRTGITDAVVAARILNATLVVPRLDQKSFWKDASNFTQIFDVDWFISFLSKDVRIIKQLPRKRGRVIRSPYTMRVPRKCTPRCYQNRVLPVLLKKHVVELTKFDFRLSNKLETDLQKLRCRVNYHALRFTKPILKMGETLVRRMKEKGKHFIALHLRFEPDMLAFSGCDYGGGDKEKRELGAIRKRWKTLHISNPEKERRHGKCPLTPEEVGLMLRALGYGKDVHIYVASGEVYGGEDTLAPLKALFPNFHSKEILASKEELAPFATFSSRMAALDFIVCDRSDAFVTNNNGNMARILAGRRRYFGHKRTIRPNARKLYSLFLKRANLTWDEFASKVRTFQKGFMGEPKEIRSGRGEFHENPSTCICEDTQPKVSNDKGEGSSMSSVDELPDGPFSDEEPSLLDQDYGENEPLGLYSSNGTELSQNLSIPAELFELEDMFSD</sequence>
<organism evidence="8 9">
    <name type="scientific">Dioscorea cayennensis subsp. rotundata</name>
    <name type="common">White Guinea yam</name>
    <name type="synonym">Dioscorea rotundata</name>
    <dbReference type="NCBI Taxonomy" id="55577"/>
    <lineage>
        <taxon>Eukaryota</taxon>
        <taxon>Viridiplantae</taxon>
        <taxon>Streptophyta</taxon>
        <taxon>Embryophyta</taxon>
        <taxon>Tracheophyta</taxon>
        <taxon>Spermatophyta</taxon>
        <taxon>Magnoliopsida</taxon>
        <taxon>Liliopsida</taxon>
        <taxon>Dioscoreales</taxon>
        <taxon>Dioscoreaceae</taxon>
        <taxon>Dioscorea</taxon>
    </lineage>
</organism>
<dbReference type="RefSeq" id="XP_039135208.1">
    <property type="nucleotide sequence ID" value="XM_039279274.1"/>
</dbReference>
<comment type="similarity">
    <text evidence="1">Belongs to the glycosyltransferase GT106 family.</text>
</comment>
<feature type="compositionally biased region" description="Acidic residues" evidence="7">
    <location>
        <begin position="517"/>
        <end position="537"/>
    </location>
</feature>
<proteinExistence type="inferred from homology"/>
<keyword evidence="5" id="KW-0119">Carbohydrate metabolism</keyword>
<dbReference type="PANTHER" id="PTHR31818">
    <property type="entry name" value="O-FUCOSYLTRANSFERASE 16"/>
    <property type="match status" value="1"/>
</dbReference>